<dbReference type="InterPro" id="IPR004412">
    <property type="entry name" value="GatA"/>
</dbReference>
<dbReference type="RefSeq" id="XP_014484670.1">
    <property type="nucleotide sequence ID" value="XM_014629184.1"/>
</dbReference>
<proteinExistence type="inferred from homology"/>
<keyword evidence="3 5" id="KW-0067">ATP-binding</keyword>
<dbReference type="GO" id="GO:0032543">
    <property type="term" value="P:mitochondrial translation"/>
    <property type="evidence" value="ECO:0007669"/>
    <property type="project" value="UniProtKB-UniRule"/>
</dbReference>
<feature type="active site" description="Charge relay system" evidence="5">
    <location>
        <position position="180"/>
    </location>
</feature>
<dbReference type="SUPFAM" id="SSF75304">
    <property type="entry name" value="Amidase signature (AS) enzymes"/>
    <property type="match status" value="1"/>
</dbReference>
<dbReference type="GO" id="GO:0030956">
    <property type="term" value="C:glutamyl-tRNA(Gln) amidotransferase complex"/>
    <property type="evidence" value="ECO:0007669"/>
    <property type="project" value="UniProtKB-UniRule"/>
</dbReference>
<dbReference type="KEGG" id="dqu:106749568"/>
<evidence type="ECO:0000259" key="6">
    <source>
        <dbReference type="Pfam" id="PF01425"/>
    </source>
</evidence>
<keyword evidence="4 5" id="KW-0648">Protein biosynthesis</keyword>
<keyword evidence="7" id="KW-1185">Reference proteome</keyword>
<feature type="domain" description="Amidase" evidence="6">
    <location>
        <begin position="32"/>
        <end position="496"/>
    </location>
</feature>
<evidence type="ECO:0000313" key="7">
    <source>
        <dbReference type="Proteomes" id="UP000515204"/>
    </source>
</evidence>
<evidence type="ECO:0000256" key="1">
    <source>
        <dbReference type="ARBA" id="ARBA00022598"/>
    </source>
</evidence>
<evidence type="ECO:0000256" key="2">
    <source>
        <dbReference type="ARBA" id="ARBA00022741"/>
    </source>
</evidence>
<evidence type="ECO:0000256" key="3">
    <source>
        <dbReference type="ARBA" id="ARBA00022840"/>
    </source>
</evidence>
<dbReference type="Proteomes" id="UP000515204">
    <property type="component" value="Unplaced"/>
</dbReference>
<dbReference type="Pfam" id="PF01425">
    <property type="entry name" value="Amidase"/>
    <property type="match status" value="1"/>
</dbReference>
<evidence type="ECO:0000313" key="8">
    <source>
        <dbReference type="RefSeq" id="XP_014484670.1"/>
    </source>
</evidence>
<reference evidence="8" key="1">
    <citation type="submission" date="2025-08" db="UniProtKB">
        <authorList>
            <consortium name="RefSeq"/>
        </authorList>
    </citation>
    <scope>IDENTIFICATION</scope>
</reference>
<dbReference type="GO" id="GO:0070681">
    <property type="term" value="P:glutaminyl-tRNAGln biosynthesis via transamidation"/>
    <property type="evidence" value="ECO:0007669"/>
    <property type="project" value="UniProtKB-UniRule"/>
</dbReference>
<evidence type="ECO:0000256" key="5">
    <source>
        <dbReference type="HAMAP-Rule" id="MF_03150"/>
    </source>
</evidence>
<dbReference type="GO" id="GO:0005524">
    <property type="term" value="F:ATP binding"/>
    <property type="evidence" value="ECO:0007669"/>
    <property type="project" value="UniProtKB-KW"/>
</dbReference>
<dbReference type="InterPro" id="IPR036928">
    <property type="entry name" value="AS_sf"/>
</dbReference>
<comment type="subcellular location">
    <subcellularLocation>
        <location evidence="5">Mitochondrion</location>
    </subcellularLocation>
</comment>
<sequence length="520" mass="56876">MNKLLSTPIREVSQRIYCGTVRPSEVCEASVKLTSIVKPLNAYITVTDDVARDQASDADRRQQRNSLLGQLDGIPVAIKDNYCVKGKPTTCASRMLANFCPGYDATVFERLRKQGAVLIGKTNLDEFAMGSGTIDSLYGPTKNLWGSEVLSQFYSCKSDVSQPASGEPQEKSTWHIAGGSSGGSAVAVATGTCYAALGSDTGGSTRNPASYCGLIGLKPTYGLVSRYGLIPLLNSMDVPGILARTVDDAALILNAVAGPDPSDPTTVQREYQPIALPETIDVSNLNIGIPKEYGVPGISEEVQACWDEVSRQLTEAGANIVPVSLPHTDYSIVCYSVLNRCDVASNLACYDGIEYGHRVDEWSTAHELYKKTRSEGFNDVVKGRILVGNYFLLAENYKEYYVKAMKMRRLIAQDFDVLWDNNVDLLLTPTTLTDAPRYEDFVLLDNQTQCLIQDHCTQPANMAGLPAINVPIKLSRRGLPLSLQLIAPSFHEHRLLTAAKMIEQTVRFPRLELKDSCLLE</sequence>
<comment type="catalytic activity">
    <reaction evidence="5">
        <text>L-glutamyl-tRNA(Gln) + L-glutamine + ATP + H2O = L-glutaminyl-tRNA(Gln) + L-glutamate + ADP + phosphate + H(+)</text>
        <dbReference type="Rhea" id="RHEA:17521"/>
        <dbReference type="Rhea" id="RHEA-COMP:9681"/>
        <dbReference type="Rhea" id="RHEA-COMP:9684"/>
        <dbReference type="ChEBI" id="CHEBI:15377"/>
        <dbReference type="ChEBI" id="CHEBI:15378"/>
        <dbReference type="ChEBI" id="CHEBI:29985"/>
        <dbReference type="ChEBI" id="CHEBI:30616"/>
        <dbReference type="ChEBI" id="CHEBI:43474"/>
        <dbReference type="ChEBI" id="CHEBI:58359"/>
        <dbReference type="ChEBI" id="CHEBI:78520"/>
        <dbReference type="ChEBI" id="CHEBI:78521"/>
        <dbReference type="ChEBI" id="CHEBI:456216"/>
        <dbReference type="EC" id="6.3.5.7"/>
    </reaction>
</comment>
<organism evidence="7 8">
    <name type="scientific">Dinoponera quadriceps</name>
    <name type="common">South American ant</name>
    <dbReference type="NCBI Taxonomy" id="609295"/>
    <lineage>
        <taxon>Eukaryota</taxon>
        <taxon>Metazoa</taxon>
        <taxon>Ecdysozoa</taxon>
        <taxon>Arthropoda</taxon>
        <taxon>Hexapoda</taxon>
        <taxon>Insecta</taxon>
        <taxon>Pterygota</taxon>
        <taxon>Neoptera</taxon>
        <taxon>Endopterygota</taxon>
        <taxon>Hymenoptera</taxon>
        <taxon>Apocrita</taxon>
        <taxon>Aculeata</taxon>
        <taxon>Formicoidea</taxon>
        <taxon>Formicidae</taxon>
        <taxon>Ponerinae</taxon>
        <taxon>Ponerini</taxon>
        <taxon>Dinoponera</taxon>
    </lineage>
</organism>
<accession>A0A6P3Y1I6</accession>
<dbReference type="InterPro" id="IPR023631">
    <property type="entry name" value="Amidase_dom"/>
</dbReference>
<dbReference type="GO" id="GO:0005739">
    <property type="term" value="C:mitochondrion"/>
    <property type="evidence" value="ECO:0007669"/>
    <property type="project" value="UniProtKB-SubCell"/>
</dbReference>
<dbReference type="AlphaFoldDB" id="A0A6P3Y1I6"/>
<gene>
    <name evidence="8" type="primary">LOC106749568</name>
    <name evidence="5" type="synonym">GatA</name>
</gene>
<dbReference type="OrthoDB" id="421993at2759"/>
<evidence type="ECO:0000256" key="4">
    <source>
        <dbReference type="ARBA" id="ARBA00022917"/>
    </source>
</evidence>
<dbReference type="HAMAP" id="MF_00120">
    <property type="entry name" value="GatA"/>
    <property type="match status" value="1"/>
</dbReference>
<keyword evidence="5" id="KW-0496">Mitochondrion</keyword>
<dbReference type="CTD" id="42283"/>
<dbReference type="EC" id="6.3.5.7" evidence="5"/>
<comment type="function">
    <text evidence="5">Allows the formation of correctly charged Gln-tRNA(Gln) through the transamidation of misacylated Glu-tRNA(Gln) in the mitochondria. The reaction takes place in the presence of glutamine and ATP through an activated gamma-phospho-Glu-tRNA(Gln).</text>
</comment>
<feature type="active site" description="Charge relay system" evidence="5">
    <location>
        <position position="79"/>
    </location>
</feature>
<feature type="active site" description="Acyl-ester intermediate" evidence="5">
    <location>
        <position position="204"/>
    </location>
</feature>
<comment type="subunit">
    <text evidence="5">Subunit of the heterotrimeric GatCAB amidotransferase (AdT) complex, composed of A, B and C subunits.</text>
</comment>
<keyword evidence="2 5" id="KW-0547">Nucleotide-binding</keyword>
<dbReference type="PANTHER" id="PTHR11895:SF7">
    <property type="entry name" value="GLUTAMYL-TRNA(GLN) AMIDOTRANSFERASE SUBUNIT A, MITOCHONDRIAL"/>
    <property type="match status" value="1"/>
</dbReference>
<name>A0A6P3Y1I6_DINQU</name>
<dbReference type="Gene3D" id="3.90.1300.10">
    <property type="entry name" value="Amidase signature (AS) domain"/>
    <property type="match status" value="1"/>
</dbReference>
<dbReference type="GO" id="GO:0050567">
    <property type="term" value="F:glutaminyl-tRNA synthase (glutamine-hydrolyzing) activity"/>
    <property type="evidence" value="ECO:0007669"/>
    <property type="project" value="UniProtKB-UniRule"/>
</dbReference>
<dbReference type="PANTHER" id="PTHR11895">
    <property type="entry name" value="TRANSAMIDASE"/>
    <property type="match status" value="1"/>
</dbReference>
<dbReference type="InterPro" id="IPR000120">
    <property type="entry name" value="Amidase"/>
</dbReference>
<dbReference type="GeneID" id="106749568"/>
<comment type="similarity">
    <text evidence="5">Belongs to the amidase family. GatA subfamily.</text>
</comment>
<protein>
    <recommendedName>
        <fullName evidence="5">Glutamyl-tRNA(Gln) amidotransferase subunit A, mitochondrial</fullName>
        <shortName evidence="5">Glu-AdT subunit A</shortName>
        <ecNumber evidence="5">6.3.5.7</ecNumber>
    </recommendedName>
</protein>
<keyword evidence="1 5" id="KW-0436">Ligase</keyword>